<gene>
    <name evidence="2" type="ORF">HC026_08365</name>
</gene>
<name>A0ABX1L1J1_9LACO</name>
<accession>A0ABX1L1J1</accession>
<organism evidence="2 3">
    <name type="scientific">Secundilactobacillus angelensis</name>
    <dbReference type="NCBI Taxonomy" id="2722706"/>
    <lineage>
        <taxon>Bacteria</taxon>
        <taxon>Bacillati</taxon>
        <taxon>Bacillota</taxon>
        <taxon>Bacilli</taxon>
        <taxon>Lactobacillales</taxon>
        <taxon>Lactobacillaceae</taxon>
        <taxon>Secundilactobacillus</taxon>
    </lineage>
</organism>
<comment type="caution">
    <text evidence="2">The sequence shown here is derived from an EMBL/GenBank/DDBJ whole genome shotgun (WGS) entry which is preliminary data.</text>
</comment>
<reference evidence="2 3" key="1">
    <citation type="submission" date="2020-04" db="EMBL/GenBank/DDBJ databases">
        <title>A novel species of genus Lactobacillus that was isolated from fermented food Zha-chili.</title>
        <authorList>
            <person name="Zhang Z."/>
        </authorList>
    </citation>
    <scope>NUCLEOTIDE SEQUENCE [LARGE SCALE GENOMIC DNA]</scope>
    <source>
        <strain evidence="3">HBUAS51383</strain>
    </source>
</reference>
<dbReference type="PANTHER" id="PTHR33121">
    <property type="entry name" value="CYCLIC DI-GMP PHOSPHODIESTERASE PDEF"/>
    <property type="match status" value="1"/>
</dbReference>
<dbReference type="InterPro" id="IPR001633">
    <property type="entry name" value="EAL_dom"/>
</dbReference>
<evidence type="ECO:0000313" key="3">
    <source>
        <dbReference type="Proteomes" id="UP000763447"/>
    </source>
</evidence>
<protein>
    <submittedName>
        <fullName evidence="2">EAL domain-containing protein</fullName>
    </submittedName>
</protein>
<dbReference type="Pfam" id="PF00563">
    <property type="entry name" value="EAL"/>
    <property type="match status" value="1"/>
</dbReference>
<evidence type="ECO:0000259" key="1">
    <source>
        <dbReference type="PROSITE" id="PS50883"/>
    </source>
</evidence>
<dbReference type="PANTHER" id="PTHR33121:SF70">
    <property type="entry name" value="SIGNALING PROTEIN YKOW"/>
    <property type="match status" value="1"/>
</dbReference>
<proteinExistence type="predicted"/>
<feature type="domain" description="EAL" evidence="1">
    <location>
        <begin position="1"/>
        <end position="223"/>
    </location>
</feature>
<dbReference type="Proteomes" id="UP000763447">
    <property type="component" value="Unassembled WGS sequence"/>
</dbReference>
<dbReference type="EMBL" id="JAAXLJ010000014">
    <property type="protein sequence ID" value="NLR18938.1"/>
    <property type="molecule type" value="Genomic_DNA"/>
</dbReference>
<dbReference type="RefSeq" id="WP_168925536.1">
    <property type="nucleotide sequence ID" value="NZ_JAAXLJ010000014.1"/>
</dbReference>
<dbReference type="SMART" id="SM00052">
    <property type="entry name" value="EAL"/>
    <property type="match status" value="1"/>
</dbReference>
<dbReference type="PROSITE" id="PS50883">
    <property type="entry name" value="EAL"/>
    <property type="match status" value="1"/>
</dbReference>
<dbReference type="SUPFAM" id="SSF141868">
    <property type="entry name" value="EAL domain-like"/>
    <property type="match status" value="1"/>
</dbReference>
<dbReference type="InterPro" id="IPR050706">
    <property type="entry name" value="Cyclic-di-GMP_PDE-like"/>
</dbReference>
<keyword evidence="3" id="KW-1185">Reference proteome</keyword>
<evidence type="ECO:0000313" key="2">
    <source>
        <dbReference type="EMBL" id="NLR18938.1"/>
    </source>
</evidence>
<dbReference type="Gene3D" id="3.20.20.450">
    <property type="entry name" value="EAL domain"/>
    <property type="match status" value="1"/>
</dbReference>
<dbReference type="InterPro" id="IPR035919">
    <property type="entry name" value="EAL_sf"/>
</dbReference>
<sequence>MYRYFIQPQLNKFTNSLIGYEMLIRKYDDEHWRLPQNFAAIPVDEQIDLLKKTAHRIGLKVGSISFNLNRRRFIDPHMEEALIGVQSEIFPVKLIIEVTEEESDLQEQVPDEKIALSAKRYAGKGVQISLDDVGSGCNTYEHIKPLLAYANEIKFAMQNFRNENKESKIVSQLKFWKMIADKYQIRLVVEGTETEEEDQLLDDLDLPYRQGYFYGRPHLVKLE</sequence>